<protein>
    <submittedName>
        <fullName evidence="1">Uncharacterized protein</fullName>
    </submittedName>
</protein>
<proteinExistence type="predicted"/>
<dbReference type="EMBL" id="JAZHRV010000001">
    <property type="protein sequence ID" value="MEH2554089.1"/>
    <property type="molecule type" value="Genomic_DNA"/>
</dbReference>
<name>A0ABU8B6D6_9BRAD</name>
<accession>A0ABU8B6D6</accession>
<keyword evidence="2" id="KW-1185">Reference proteome</keyword>
<comment type="caution">
    <text evidence="1">The sequence shown here is derived from an EMBL/GenBank/DDBJ whole genome shotgun (WGS) entry which is preliminary data.</text>
</comment>
<sequence>MMAMSASSAAKLIVMRGLDPRIHHLSKKRFFKQWIAGSSPAMTACTSGDFA</sequence>
<organism evidence="1 2">
    <name type="scientific">Bradyrhizobium algeriense</name>
    <dbReference type="NCBI Taxonomy" id="634784"/>
    <lineage>
        <taxon>Bacteria</taxon>
        <taxon>Pseudomonadati</taxon>
        <taxon>Pseudomonadota</taxon>
        <taxon>Alphaproteobacteria</taxon>
        <taxon>Hyphomicrobiales</taxon>
        <taxon>Nitrobacteraceae</taxon>
        <taxon>Bradyrhizobium</taxon>
    </lineage>
</organism>
<dbReference type="Proteomes" id="UP001364224">
    <property type="component" value="Unassembled WGS sequence"/>
</dbReference>
<evidence type="ECO:0000313" key="1">
    <source>
        <dbReference type="EMBL" id="MEH2554089.1"/>
    </source>
</evidence>
<gene>
    <name evidence="1" type="ORF">V1286_001618</name>
</gene>
<reference evidence="1 2" key="1">
    <citation type="submission" date="2024-02" db="EMBL/GenBank/DDBJ databases">
        <title>Adaptive strategies in a cosmopolitan and abundant soil bacterium.</title>
        <authorList>
            <person name="Carini P."/>
        </authorList>
    </citation>
    <scope>NUCLEOTIDE SEQUENCE [LARGE SCALE GENOMIC DNA]</scope>
    <source>
        <strain evidence="1 2">AZCC 1608</strain>
    </source>
</reference>
<dbReference type="RefSeq" id="WP_334478733.1">
    <property type="nucleotide sequence ID" value="NZ_JAZHRV010000001.1"/>
</dbReference>
<evidence type="ECO:0000313" key="2">
    <source>
        <dbReference type="Proteomes" id="UP001364224"/>
    </source>
</evidence>